<dbReference type="GeneID" id="65081001"/>
<dbReference type="PANTHER" id="PTHR40628:SF1">
    <property type="entry name" value="CHROMO DOMAIN-CONTAINING PROTEIN"/>
    <property type="match status" value="1"/>
</dbReference>
<evidence type="ECO:0000313" key="2">
    <source>
        <dbReference type="EMBL" id="CVK84802.1"/>
    </source>
</evidence>
<organism evidence="2 3">
    <name type="scientific">Fusarium mangiferae</name>
    <name type="common">Mango malformation disease fungus</name>
    <dbReference type="NCBI Taxonomy" id="192010"/>
    <lineage>
        <taxon>Eukaryota</taxon>
        <taxon>Fungi</taxon>
        <taxon>Dikarya</taxon>
        <taxon>Ascomycota</taxon>
        <taxon>Pezizomycotina</taxon>
        <taxon>Sordariomycetes</taxon>
        <taxon>Hypocreomycetidae</taxon>
        <taxon>Hypocreales</taxon>
        <taxon>Nectriaceae</taxon>
        <taxon>Fusarium</taxon>
        <taxon>Fusarium fujikuroi species complex</taxon>
    </lineage>
</organism>
<sequence>MEFERRLGPYLSCHREPTYGCEKPCGSWVYSPKSNIHITRDREWFEDDYMAFSSIIYHSRHKPWDNAEDLTKRGEEPDPEDFSWAHGVGTVKLKTKRSPNKSGGRNRGEIILKNVIFAPDYICNIIGGNITQDGYVVEVDYNYTNQVRDPSVDIGEKPWLEEELQWLKDDGHDPDEHFETFKKHYAEKGPQYAKKADSDLMIVVFRDKLRTLWVKNPFQQHFDHHRGYRESDDYEWAFSAAQIDFVSKTWGKTMHFMNMFGYKSGCEDDCMMAAVHVKDLMREEGLEVSSEDDMGEDGSGWEDTDEDMCECEHDKCECVGGID</sequence>
<dbReference type="AlphaFoldDB" id="A0A1L7SP08"/>
<reference evidence="3" key="1">
    <citation type="journal article" date="2016" name="Genome Biol. Evol.">
        <title>Comparative 'omics' of the Fusarium fujikuroi species complex highlights differences in genetic potential and metabolite synthesis.</title>
        <authorList>
            <person name="Niehaus E.-M."/>
            <person name="Muensterkoetter M."/>
            <person name="Proctor R.H."/>
            <person name="Brown D.W."/>
            <person name="Sharon A."/>
            <person name="Idan Y."/>
            <person name="Oren-Young L."/>
            <person name="Sieber C.M."/>
            <person name="Novak O."/>
            <person name="Pencik A."/>
            <person name="Tarkowska D."/>
            <person name="Hromadova K."/>
            <person name="Freeman S."/>
            <person name="Maymon M."/>
            <person name="Elazar M."/>
            <person name="Youssef S.A."/>
            <person name="El-Shabrawy E.S.M."/>
            <person name="Shalaby A.B.A."/>
            <person name="Houterman P."/>
            <person name="Brock N.L."/>
            <person name="Burkhardt I."/>
            <person name="Tsavkelova E.A."/>
            <person name="Dickschat J.S."/>
            <person name="Galuszka P."/>
            <person name="Gueldener U."/>
            <person name="Tudzynski B."/>
        </authorList>
    </citation>
    <scope>NUCLEOTIDE SEQUENCE [LARGE SCALE GENOMIC DNA]</scope>
    <source>
        <strain evidence="3">MRC7560</strain>
    </source>
</reference>
<evidence type="ECO:0000313" key="3">
    <source>
        <dbReference type="Proteomes" id="UP000184255"/>
    </source>
</evidence>
<dbReference type="PANTHER" id="PTHR40628">
    <property type="entry name" value="CHROMO DOMAIN-CONTAINING PROTEIN"/>
    <property type="match status" value="1"/>
</dbReference>
<keyword evidence="3" id="KW-1185">Reference proteome</keyword>
<comment type="caution">
    <text evidence="2">The sequence shown here is derived from an EMBL/GenBank/DDBJ whole genome shotgun (WGS) entry which is preliminary data.</text>
</comment>
<dbReference type="EMBL" id="FCQH01000001">
    <property type="protein sequence ID" value="CVK84802.1"/>
    <property type="molecule type" value="Genomic_DNA"/>
</dbReference>
<protein>
    <submittedName>
        <fullName evidence="2">Uncharacterized protein</fullName>
    </submittedName>
</protein>
<proteinExistence type="predicted"/>
<feature type="compositionally biased region" description="Acidic residues" evidence="1">
    <location>
        <begin position="289"/>
        <end position="305"/>
    </location>
</feature>
<name>A0A1L7SP08_FUSMA</name>
<feature type="region of interest" description="Disordered" evidence="1">
    <location>
        <begin position="286"/>
        <end position="305"/>
    </location>
</feature>
<accession>A0A1L7SP08</accession>
<dbReference type="Proteomes" id="UP000184255">
    <property type="component" value="Unassembled WGS sequence"/>
</dbReference>
<evidence type="ECO:0000256" key="1">
    <source>
        <dbReference type="SAM" id="MobiDB-lite"/>
    </source>
</evidence>
<dbReference type="RefSeq" id="XP_041677073.1">
    <property type="nucleotide sequence ID" value="XM_041822245.1"/>
</dbReference>
<gene>
    <name evidence="2" type="ORF">FMAN_01729</name>
</gene>
<dbReference type="VEuPathDB" id="FungiDB:FMAN_01729"/>